<protein>
    <submittedName>
        <fullName evidence="1">Uncharacterized protein</fullName>
    </submittedName>
</protein>
<proteinExistence type="predicted"/>
<accession>A0A4S8KJN6</accession>
<name>A0A4S8KJN6_DENBC</name>
<keyword evidence="2" id="KW-1185">Reference proteome</keyword>
<organism evidence="1 2">
    <name type="scientific">Dendrothele bispora (strain CBS 962.96)</name>
    <dbReference type="NCBI Taxonomy" id="1314807"/>
    <lineage>
        <taxon>Eukaryota</taxon>
        <taxon>Fungi</taxon>
        <taxon>Dikarya</taxon>
        <taxon>Basidiomycota</taxon>
        <taxon>Agaricomycotina</taxon>
        <taxon>Agaricomycetes</taxon>
        <taxon>Agaricomycetidae</taxon>
        <taxon>Agaricales</taxon>
        <taxon>Agaricales incertae sedis</taxon>
        <taxon>Dendrothele</taxon>
    </lineage>
</organism>
<gene>
    <name evidence="1" type="ORF">K435DRAFT_880394</name>
</gene>
<dbReference type="EMBL" id="ML181723">
    <property type="protein sequence ID" value="THU75659.1"/>
    <property type="molecule type" value="Genomic_DNA"/>
</dbReference>
<sequence length="60" mass="7123">MPVERTVKQCVPHLKPNHEIYEKHHKPKKEEAHTSQQAWILLPLQQDHMADIQVRTDYNG</sequence>
<evidence type="ECO:0000313" key="1">
    <source>
        <dbReference type="EMBL" id="THU75659.1"/>
    </source>
</evidence>
<dbReference type="AlphaFoldDB" id="A0A4S8KJN6"/>
<evidence type="ECO:0000313" key="2">
    <source>
        <dbReference type="Proteomes" id="UP000297245"/>
    </source>
</evidence>
<reference evidence="1 2" key="1">
    <citation type="journal article" date="2019" name="Nat. Ecol. Evol.">
        <title>Megaphylogeny resolves global patterns of mushroom evolution.</title>
        <authorList>
            <person name="Varga T."/>
            <person name="Krizsan K."/>
            <person name="Foldi C."/>
            <person name="Dima B."/>
            <person name="Sanchez-Garcia M."/>
            <person name="Sanchez-Ramirez S."/>
            <person name="Szollosi G.J."/>
            <person name="Szarkandi J.G."/>
            <person name="Papp V."/>
            <person name="Albert L."/>
            <person name="Andreopoulos W."/>
            <person name="Angelini C."/>
            <person name="Antonin V."/>
            <person name="Barry K.W."/>
            <person name="Bougher N.L."/>
            <person name="Buchanan P."/>
            <person name="Buyck B."/>
            <person name="Bense V."/>
            <person name="Catcheside P."/>
            <person name="Chovatia M."/>
            <person name="Cooper J."/>
            <person name="Damon W."/>
            <person name="Desjardin D."/>
            <person name="Finy P."/>
            <person name="Geml J."/>
            <person name="Haridas S."/>
            <person name="Hughes K."/>
            <person name="Justo A."/>
            <person name="Karasinski D."/>
            <person name="Kautmanova I."/>
            <person name="Kiss B."/>
            <person name="Kocsube S."/>
            <person name="Kotiranta H."/>
            <person name="LaButti K.M."/>
            <person name="Lechner B.E."/>
            <person name="Liimatainen K."/>
            <person name="Lipzen A."/>
            <person name="Lukacs Z."/>
            <person name="Mihaltcheva S."/>
            <person name="Morgado L.N."/>
            <person name="Niskanen T."/>
            <person name="Noordeloos M.E."/>
            <person name="Ohm R.A."/>
            <person name="Ortiz-Santana B."/>
            <person name="Ovrebo C."/>
            <person name="Racz N."/>
            <person name="Riley R."/>
            <person name="Savchenko A."/>
            <person name="Shiryaev A."/>
            <person name="Soop K."/>
            <person name="Spirin V."/>
            <person name="Szebenyi C."/>
            <person name="Tomsovsky M."/>
            <person name="Tulloss R.E."/>
            <person name="Uehling J."/>
            <person name="Grigoriev I.V."/>
            <person name="Vagvolgyi C."/>
            <person name="Papp T."/>
            <person name="Martin F.M."/>
            <person name="Miettinen O."/>
            <person name="Hibbett D.S."/>
            <person name="Nagy L.G."/>
        </authorList>
    </citation>
    <scope>NUCLEOTIDE SEQUENCE [LARGE SCALE GENOMIC DNA]</scope>
    <source>
        <strain evidence="1 2">CBS 962.96</strain>
    </source>
</reference>
<dbReference type="Proteomes" id="UP000297245">
    <property type="component" value="Unassembled WGS sequence"/>
</dbReference>